<gene>
    <name evidence="1" type="ORF">GOBAR_AA18688</name>
</gene>
<name>A0A2P5XF51_GOSBA</name>
<protein>
    <submittedName>
        <fullName evidence="1">Uncharacterized protein</fullName>
    </submittedName>
</protein>
<evidence type="ECO:0000313" key="2">
    <source>
        <dbReference type="Proteomes" id="UP000239757"/>
    </source>
</evidence>
<dbReference type="EMBL" id="KZ665012">
    <property type="protein sequence ID" value="PPS01973.1"/>
    <property type="molecule type" value="Genomic_DNA"/>
</dbReference>
<dbReference type="OrthoDB" id="1750287at2759"/>
<organism evidence="1 2">
    <name type="scientific">Gossypium barbadense</name>
    <name type="common">Sea Island cotton</name>
    <name type="synonym">Hibiscus barbadensis</name>
    <dbReference type="NCBI Taxonomy" id="3634"/>
    <lineage>
        <taxon>Eukaryota</taxon>
        <taxon>Viridiplantae</taxon>
        <taxon>Streptophyta</taxon>
        <taxon>Embryophyta</taxon>
        <taxon>Tracheophyta</taxon>
        <taxon>Spermatophyta</taxon>
        <taxon>Magnoliopsida</taxon>
        <taxon>eudicotyledons</taxon>
        <taxon>Gunneridae</taxon>
        <taxon>Pentapetalae</taxon>
        <taxon>rosids</taxon>
        <taxon>malvids</taxon>
        <taxon>Malvales</taxon>
        <taxon>Malvaceae</taxon>
        <taxon>Malvoideae</taxon>
        <taxon>Gossypium</taxon>
    </lineage>
</organism>
<dbReference type="Proteomes" id="UP000239757">
    <property type="component" value="Unassembled WGS sequence"/>
</dbReference>
<dbReference type="AlphaFoldDB" id="A0A2P5XF51"/>
<evidence type="ECO:0000313" key="1">
    <source>
        <dbReference type="EMBL" id="PPS01973.1"/>
    </source>
</evidence>
<sequence length="177" mass="19776">MGAASSSGVGHCIDWAALEQIHLAEETVMTNFDDPGMVQFRLGGLVCQLSILEFEIALGLYTKEFMDDNELNTLHCHICYSPSKCWRDLVLASATYNPSCSKASALLPSLRYLHAILAHTLTGRRQSIGVVTTRDAYFLWSMANRHVIDLSYFIALAILHQTEWHRRGVIFVGPYVA</sequence>
<accession>A0A2P5XF51</accession>
<proteinExistence type="predicted"/>
<reference evidence="1 2" key="1">
    <citation type="submission" date="2015-01" db="EMBL/GenBank/DDBJ databases">
        <title>Genome of allotetraploid Gossypium barbadense reveals genomic plasticity and fiber elongation in cotton evolution.</title>
        <authorList>
            <person name="Chen X."/>
            <person name="Liu X."/>
            <person name="Zhao B."/>
            <person name="Zheng H."/>
            <person name="Hu Y."/>
            <person name="Lu G."/>
            <person name="Yang C."/>
            <person name="Chen J."/>
            <person name="Shan C."/>
            <person name="Zhang L."/>
            <person name="Zhou Y."/>
            <person name="Wang L."/>
            <person name="Guo W."/>
            <person name="Bai Y."/>
            <person name="Ruan J."/>
            <person name="Shangguan X."/>
            <person name="Mao Y."/>
            <person name="Jiang J."/>
            <person name="Zhu Y."/>
            <person name="Lei J."/>
            <person name="Kang H."/>
            <person name="Chen S."/>
            <person name="He X."/>
            <person name="Wang R."/>
            <person name="Wang Y."/>
            <person name="Chen J."/>
            <person name="Wang L."/>
            <person name="Yu S."/>
            <person name="Wang B."/>
            <person name="Wei J."/>
            <person name="Song S."/>
            <person name="Lu X."/>
            <person name="Gao Z."/>
            <person name="Gu W."/>
            <person name="Deng X."/>
            <person name="Ma D."/>
            <person name="Wang S."/>
            <person name="Liang W."/>
            <person name="Fang L."/>
            <person name="Cai C."/>
            <person name="Zhu X."/>
            <person name="Zhou B."/>
            <person name="Zhang Y."/>
            <person name="Chen Z."/>
            <person name="Xu S."/>
            <person name="Zhu R."/>
            <person name="Wang S."/>
            <person name="Zhang T."/>
            <person name="Zhao G."/>
        </authorList>
    </citation>
    <scope>NUCLEOTIDE SEQUENCE [LARGE SCALE GENOMIC DNA]</scope>
    <source>
        <strain evidence="2">cv. Xinhai21</strain>
        <tissue evidence="1">Leaf</tissue>
    </source>
</reference>